<dbReference type="AlphaFoldDB" id="A0A3D8P3J0"/>
<dbReference type="RefSeq" id="WP_115793135.1">
    <property type="nucleotide sequence ID" value="NZ_QSLN01000015.1"/>
</dbReference>
<reference evidence="5 6" key="1">
    <citation type="submission" date="2018-08" db="EMBL/GenBank/DDBJ databases">
        <title>Form III RuBisCO-mediated autotrophy in Thermodesulfobium bacteria.</title>
        <authorList>
            <person name="Toshchakov S.V."/>
            <person name="Kublanov I.V."/>
            <person name="Frolov E."/>
            <person name="Bonch-Osmolovskaya E.A."/>
            <person name="Tourova T.P."/>
            <person name="Chernych N.A."/>
            <person name="Lebedinsky A.V."/>
        </authorList>
    </citation>
    <scope>NUCLEOTIDE SEQUENCE [LARGE SCALE GENOMIC DNA]</scope>
    <source>
        <strain evidence="5 6">SR</strain>
    </source>
</reference>
<evidence type="ECO:0000256" key="4">
    <source>
        <dbReference type="RuleBase" id="RU003939"/>
    </source>
</evidence>
<evidence type="ECO:0000256" key="1">
    <source>
        <dbReference type="ARBA" id="ARBA00010529"/>
    </source>
</evidence>
<keyword evidence="2" id="KW-0226">DNA condensation</keyword>
<dbReference type="GO" id="GO:0030261">
    <property type="term" value="P:chromosome condensation"/>
    <property type="evidence" value="ECO:0007669"/>
    <property type="project" value="UniProtKB-KW"/>
</dbReference>
<dbReference type="SMART" id="SM00411">
    <property type="entry name" value="BHL"/>
    <property type="match status" value="1"/>
</dbReference>
<keyword evidence="3 5" id="KW-0238">DNA-binding</keyword>
<dbReference type="CDD" id="cd13831">
    <property type="entry name" value="HU"/>
    <property type="match status" value="1"/>
</dbReference>
<dbReference type="PANTHER" id="PTHR33175">
    <property type="entry name" value="DNA-BINDING PROTEIN HU"/>
    <property type="match status" value="1"/>
</dbReference>
<evidence type="ECO:0000256" key="2">
    <source>
        <dbReference type="ARBA" id="ARBA00023067"/>
    </source>
</evidence>
<dbReference type="GO" id="GO:0005829">
    <property type="term" value="C:cytosol"/>
    <property type="evidence" value="ECO:0007669"/>
    <property type="project" value="TreeGrafter"/>
</dbReference>
<evidence type="ECO:0000256" key="3">
    <source>
        <dbReference type="ARBA" id="ARBA00023125"/>
    </source>
</evidence>
<comment type="caution">
    <text evidence="5">The sequence shown here is derived from an EMBL/GenBank/DDBJ whole genome shotgun (WGS) entry which is preliminary data.</text>
</comment>
<organism evidence="5 6">
    <name type="scientific">Ammonifex thiophilus</name>
    <dbReference type="NCBI Taxonomy" id="444093"/>
    <lineage>
        <taxon>Bacteria</taxon>
        <taxon>Bacillati</taxon>
        <taxon>Bacillota</taxon>
        <taxon>Clostridia</taxon>
        <taxon>Thermoanaerobacterales</taxon>
        <taxon>Thermoanaerobacteraceae</taxon>
        <taxon>Ammonifex</taxon>
    </lineage>
</organism>
<evidence type="ECO:0000313" key="6">
    <source>
        <dbReference type="Proteomes" id="UP000256329"/>
    </source>
</evidence>
<gene>
    <name evidence="5" type="ORF">DXX99_08885</name>
</gene>
<dbReference type="Proteomes" id="UP000256329">
    <property type="component" value="Unassembled WGS sequence"/>
</dbReference>
<protein>
    <submittedName>
        <fullName evidence="5">HU family DNA-binding protein</fullName>
    </submittedName>
</protein>
<dbReference type="EMBL" id="QSLN01000015">
    <property type="protein sequence ID" value="RDV81806.1"/>
    <property type="molecule type" value="Genomic_DNA"/>
</dbReference>
<dbReference type="Gene3D" id="4.10.520.10">
    <property type="entry name" value="IHF-like DNA-binding proteins"/>
    <property type="match status" value="1"/>
</dbReference>
<sequence length="90" mass="9450">MNKADLVAAVAGKAGLKRGDAARAVDALLGAVREALARGERVAVPGFGAFVVIETKEKKARNPQTGKEITIPAGKAVRFRPGKQLRESVK</sequence>
<dbReference type="Pfam" id="PF00216">
    <property type="entry name" value="Bac_DNA_binding"/>
    <property type="match status" value="1"/>
</dbReference>
<dbReference type="SUPFAM" id="SSF47729">
    <property type="entry name" value="IHF-like DNA-binding proteins"/>
    <property type="match status" value="1"/>
</dbReference>
<dbReference type="InterPro" id="IPR000119">
    <property type="entry name" value="Hist_DNA-bd"/>
</dbReference>
<dbReference type="PANTHER" id="PTHR33175:SF3">
    <property type="entry name" value="DNA-BINDING PROTEIN HU-BETA"/>
    <property type="match status" value="1"/>
</dbReference>
<evidence type="ECO:0000313" key="5">
    <source>
        <dbReference type="EMBL" id="RDV81806.1"/>
    </source>
</evidence>
<name>A0A3D8P3J0_9THEO</name>
<dbReference type="OrthoDB" id="9799835at2"/>
<dbReference type="GO" id="GO:0003677">
    <property type="term" value="F:DNA binding"/>
    <property type="evidence" value="ECO:0007669"/>
    <property type="project" value="UniProtKB-KW"/>
</dbReference>
<comment type="similarity">
    <text evidence="1 4">Belongs to the bacterial histone-like protein family.</text>
</comment>
<dbReference type="GO" id="GO:0030527">
    <property type="term" value="F:structural constituent of chromatin"/>
    <property type="evidence" value="ECO:0007669"/>
    <property type="project" value="InterPro"/>
</dbReference>
<dbReference type="InterPro" id="IPR010992">
    <property type="entry name" value="IHF-like_DNA-bd_dom_sf"/>
</dbReference>
<accession>A0A3D8P3J0</accession>
<dbReference type="PRINTS" id="PR01727">
    <property type="entry name" value="DNABINDINGHU"/>
</dbReference>
<keyword evidence="6" id="KW-1185">Reference proteome</keyword>
<proteinExistence type="inferred from homology"/>